<dbReference type="GO" id="GO:0044877">
    <property type="term" value="F:protein-containing complex binding"/>
    <property type="evidence" value="ECO:0007669"/>
    <property type="project" value="TreeGrafter"/>
</dbReference>
<dbReference type="GO" id="GO:0051721">
    <property type="term" value="F:protein phosphatase 2A binding"/>
    <property type="evidence" value="ECO:0007669"/>
    <property type="project" value="TreeGrafter"/>
</dbReference>
<dbReference type="PANTHER" id="PTHR15653:SF0">
    <property type="entry name" value="CONNECTOR OF KINASE TO AP-1, ISOFORM E"/>
    <property type="match status" value="1"/>
</dbReference>
<organism evidence="4 5">
    <name type="scientific">Pleurodeles waltl</name>
    <name type="common">Iberian ribbed newt</name>
    <dbReference type="NCBI Taxonomy" id="8319"/>
    <lineage>
        <taxon>Eukaryota</taxon>
        <taxon>Metazoa</taxon>
        <taxon>Chordata</taxon>
        <taxon>Craniata</taxon>
        <taxon>Vertebrata</taxon>
        <taxon>Euteleostomi</taxon>
        <taxon>Amphibia</taxon>
        <taxon>Batrachia</taxon>
        <taxon>Caudata</taxon>
        <taxon>Salamandroidea</taxon>
        <taxon>Salamandridae</taxon>
        <taxon>Pleurodelinae</taxon>
        <taxon>Pleurodeles</taxon>
    </lineage>
</organism>
<keyword evidence="1" id="KW-0175">Coiled coil</keyword>
<keyword evidence="5" id="KW-1185">Reference proteome</keyword>
<feature type="compositionally biased region" description="Low complexity" evidence="2">
    <location>
        <begin position="24"/>
        <end position="49"/>
    </location>
</feature>
<dbReference type="Proteomes" id="UP001066276">
    <property type="component" value="Chromosome 9"/>
</dbReference>
<proteinExistence type="predicted"/>
<evidence type="ECO:0000313" key="5">
    <source>
        <dbReference type="Proteomes" id="UP001066276"/>
    </source>
</evidence>
<dbReference type="Pfam" id="PF08232">
    <property type="entry name" value="Striatin"/>
    <property type="match status" value="1"/>
</dbReference>
<sequence length="91" mass="9718">METEQHPGGAPRPPQPGAPGGNNGYQAATAAPGEPAAPSAAPAAEPGRPQHYSIPGILHYIQHEWARFSMERARWEVERSELQVSARRGLG</sequence>
<accession>A0AAV7MME4</accession>
<reference evidence="4" key="1">
    <citation type="journal article" date="2022" name="bioRxiv">
        <title>Sequencing and chromosome-scale assembly of the giantPleurodeles waltlgenome.</title>
        <authorList>
            <person name="Brown T."/>
            <person name="Elewa A."/>
            <person name="Iarovenko S."/>
            <person name="Subramanian E."/>
            <person name="Araus A.J."/>
            <person name="Petzold A."/>
            <person name="Susuki M."/>
            <person name="Suzuki K.-i.T."/>
            <person name="Hayashi T."/>
            <person name="Toyoda A."/>
            <person name="Oliveira C."/>
            <person name="Osipova E."/>
            <person name="Leigh N.D."/>
            <person name="Simon A."/>
            <person name="Yun M.H."/>
        </authorList>
    </citation>
    <scope>NUCLEOTIDE SEQUENCE</scope>
    <source>
        <strain evidence="4">20211129_DDA</strain>
        <tissue evidence="4">Liver</tissue>
    </source>
</reference>
<dbReference type="PANTHER" id="PTHR15653">
    <property type="entry name" value="STRIATIN"/>
    <property type="match status" value="1"/>
</dbReference>
<evidence type="ECO:0000259" key="3">
    <source>
        <dbReference type="Pfam" id="PF08232"/>
    </source>
</evidence>
<evidence type="ECO:0000256" key="2">
    <source>
        <dbReference type="SAM" id="MobiDB-lite"/>
    </source>
</evidence>
<dbReference type="GO" id="GO:0070016">
    <property type="term" value="F:armadillo repeat domain binding"/>
    <property type="evidence" value="ECO:0007669"/>
    <property type="project" value="TreeGrafter"/>
</dbReference>
<dbReference type="InterPro" id="IPR051488">
    <property type="entry name" value="WD_repeat_striatin"/>
</dbReference>
<protein>
    <recommendedName>
        <fullName evidence="3">Striatin N-terminal domain-containing protein</fullName>
    </recommendedName>
</protein>
<comment type="caution">
    <text evidence="4">The sequence shown here is derived from an EMBL/GenBank/DDBJ whole genome shotgun (WGS) entry which is preliminary data.</text>
</comment>
<name>A0AAV7MME4_PLEWA</name>
<dbReference type="AlphaFoldDB" id="A0AAV7MME4"/>
<dbReference type="EMBL" id="JANPWB010000013">
    <property type="protein sequence ID" value="KAJ1103128.1"/>
    <property type="molecule type" value="Genomic_DNA"/>
</dbReference>
<dbReference type="GO" id="GO:0030425">
    <property type="term" value="C:dendrite"/>
    <property type="evidence" value="ECO:0007669"/>
    <property type="project" value="TreeGrafter"/>
</dbReference>
<feature type="domain" description="Striatin N-terminal" evidence="3">
    <location>
        <begin position="54"/>
        <end position="83"/>
    </location>
</feature>
<evidence type="ECO:0000256" key="1">
    <source>
        <dbReference type="ARBA" id="ARBA00023054"/>
    </source>
</evidence>
<evidence type="ECO:0000313" key="4">
    <source>
        <dbReference type="EMBL" id="KAJ1103128.1"/>
    </source>
</evidence>
<dbReference type="GO" id="GO:0005516">
    <property type="term" value="F:calmodulin binding"/>
    <property type="evidence" value="ECO:0007669"/>
    <property type="project" value="TreeGrafter"/>
</dbReference>
<dbReference type="InterPro" id="IPR013258">
    <property type="entry name" value="Striatin_N"/>
</dbReference>
<gene>
    <name evidence="4" type="ORF">NDU88_000556</name>
</gene>
<feature type="region of interest" description="Disordered" evidence="2">
    <location>
        <begin position="1"/>
        <end position="52"/>
    </location>
</feature>